<reference evidence="9" key="2">
    <citation type="submission" date="2015-01" db="EMBL/GenBank/DDBJ databases">
        <title>Complete genome sequence of Methylobacterium aquaticum strain 22A.</title>
        <authorList>
            <person name="Tani A."/>
            <person name="Ogura Y."/>
            <person name="Hayashi T."/>
        </authorList>
    </citation>
    <scope>NUCLEOTIDE SEQUENCE [LARGE SCALE GENOMIC DNA]</scope>
    <source>
        <strain evidence="9">MA-22A</strain>
        <plasmid evidence="9">Plasmid pMaq22A_1p DNA</plasmid>
    </source>
</reference>
<feature type="transmembrane region" description="Helical" evidence="6">
    <location>
        <begin position="263"/>
        <end position="282"/>
    </location>
</feature>
<dbReference type="KEGG" id="maqu:Maq22A_1p33600"/>
<keyword evidence="4 6" id="KW-1133">Transmembrane helix</keyword>
<feature type="transmembrane region" description="Helical" evidence="6">
    <location>
        <begin position="294"/>
        <end position="314"/>
    </location>
</feature>
<evidence type="ECO:0000313" key="8">
    <source>
        <dbReference type="EMBL" id="BAQ49013.1"/>
    </source>
</evidence>
<comment type="subcellular location">
    <subcellularLocation>
        <location evidence="1">Cell membrane</location>
        <topology evidence="1">Multi-pass membrane protein</topology>
    </subcellularLocation>
</comment>
<dbReference type="AlphaFoldDB" id="A0A0C6FKM1"/>
<evidence type="ECO:0000256" key="2">
    <source>
        <dbReference type="ARBA" id="ARBA00022475"/>
    </source>
</evidence>
<keyword evidence="8" id="KW-0614">Plasmid</keyword>
<keyword evidence="3 6" id="KW-0812">Transmembrane</keyword>
<dbReference type="Proteomes" id="UP000061432">
    <property type="component" value="Plasmid pMaq22A_1p"/>
</dbReference>
<evidence type="ECO:0000256" key="6">
    <source>
        <dbReference type="SAM" id="Phobius"/>
    </source>
</evidence>
<dbReference type="PANTHER" id="PTHR35007">
    <property type="entry name" value="INTEGRAL MEMBRANE PROTEIN-RELATED"/>
    <property type="match status" value="1"/>
</dbReference>
<evidence type="ECO:0000259" key="7">
    <source>
        <dbReference type="Pfam" id="PF00482"/>
    </source>
</evidence>
<evidence type="ECO:0000256" key="1">
    <source>
        <dbReference type="ARBA" id="ARBA00004651"/>
    </source>
</evidence>
<organism evidence="8 9">
    <name type="scientific">Methylobacterium aquaticum</name>
    <dbReference type="NCBI Taxonomy" id="270351"/>
    <lineage>
        <taxon>Bacteria</taxon>
        <taxon>Pseudomonadati</taxon>
        <taxon>Pseudomonadota</taxon>
        <taxon>Alphaproteobacteria</taxon>
        <taxon>Hyphomicrobiales</taxon>
        <taxon>Methylobacteriaceae</taxon>
        <taxon>Methylobacterium</taxon>
    </lineage>
</organism>
<dbReference type="InterPro" id="IPR018076">
    <property type="entry name" value="T2SS_GspF_dom"/>
</dbReference>
<protein>
    <submittedName>
        <fullName evidence="8">Pilus assembly protein</fullName>
    </submittedName>
</protein>
<keyword evidence="5 6" id="KW-0472">Membrane</keyword>
<dbReference type="Pfam" id="PF00482">
    <property type="entry name" value="T2SSF"/>
    <property type="match status" value="1"/>
</dbReference>
<evidence type="ECO:0000256" key="4">
    <source>
        <dbReference type="ARBA" id="ARBA00022989"/>
    </source>
</evidence>
<feature type="transmembrane region" description="Helical" evidence="6">
    <location>
        <begin position="119"/>
        <end position="136"/>
    </location>
</feature>
<dbReference type="InterPro" id="IPR042094">
    <property type="entry name" value="T2SS_GspF_sf"/>
</dbReference>
<feature type="transmembrane region" description="Helical" evidence="6">
    <location>
        <begin position="95"/>
        <end position="113"/>
    </location>
</feature>
<name>A0A0C6FKM1_9HYPH</name>
<feature type="domain" description="Type II secretion system protein GspF" evidence="7">
    <location>
        <begin position="156"/>
        <end position="277"/>
    </location>
</feature>
<dbReference type="OrthoDB" id="9803381at2"/>
<dbReference type="RefSeq" id="WP_060850165.1">
    <property type="nucleotide sequence ID" value="NZ_AP014705.1"/>
</dbReference>
<feature type="transmembrane region" description="Helical" evidence="6">
    <location>
        <begin position="6"/>
        <end position="29"/>
    </location>
</feature>
<dbReference type="GO" id="GO:0005886">
    <property type="term" value="C:plasma membrane"/>
    <property type="evidence" value="ECO:0007669"/>
    <property type="project" value="UniProtKB-SubCell"/>
</dbReference>
<evidence type="ECO:0000313" key="9">
    <source>
        <dbReference type="Proteomes" id="UP000061432"/>
    </source>
</evidence>
<dbReference type="PATRIC" id="fig|270351.10.peg.6041"/>
<gene>
    <name evidence="8" type="primary">tadB</name>
    <name evidence="8" type="ORF">Maq22A_1p33600</name>
</gene>
<sequence length="322" mass="34822">MIAIDSTLGAGLLVVCAVCIASAVVVPLLPGEARAAKRQQALVGQRRVVERVQAVSRREQVAKSLKEIEDKEKKSRISLEMRLTQAGLAIGTRQFYVFSAIAGAVVGAFGFLFGGDPLIALGMAFAAGFGLPRWVLSYLRKRRMARFILELPNAMDVIVRGIRSGLPVGDCLRIIAREAQEPVKSEFKAMIEAQALGISLTEAVARLYERMPVSEANFFAIVVGIQQKSGGNLSEALGNLSKVLRDRRKMAEKVKAMSMEAKASAAIIASLPFVVASLAYLTSPDYISLLWTTSIGHVALVGSALWMILGVVVMSRMIRFDI</sequence>
<evidence type="ECO:0000256" key="3">
    <source>
        <dbReference type="ARBA" id="ARBA00022692"/>
    </source>
</evidence>
<evidence type="ECO:0000256" key="5">
    <source>
        <dbReference type="ARBA" id="ARBA00023136"/>
    </source>
</evidence>
<accession>A0A0C6FKM1</accession>
<geneLocation type="plasmid" evidence="9">
    <name>pMaq22A_1p DNA</name>
</geneLocation>
<dbReference type="PANTHER" id="PTHR35007:SF1">
    <property type="entry name" value="PILUS ASSEMBLY PROTEIN"/>
    <property type="match status" value="1"/>
</dbReference>
<proteinExistence type="predicted"/>
<dbReference type="EMBL" id="AP014705">
    <property type="protein sequence ID" value="BAQ49013.1"/>
    <property type="molecule type" value="Genomic_DNA"/>
</dbReference>
<dbReference type="Gene3D" id="1.20.81.30">
    <property type="entry name" value="Type II secretion system (T2SS), domain F"/>
    <property type="match status" value="1"/>
</dbReference>
<reference evidence="8 9" key="1">
    <citation type="journal article" date="2015" name="Genome Announc.">
        <title>Complete Genome Sequence of Methylobacterium aquaticum Strain 22A, Isolated from Racomitrium japonicum Moss.</title>
        <authorList>
            <person name="Tani A."/>
            <person name="Ogura Y."/>
            <person name="Hayashi T."/>
            <person name="Kimbara K."/>
        </authorList>
    </citation>
    <scope>NUCLEOTIDE SEQUENCE [LARGE SCALE GENOMIC DNA]</scope>
    <source>
        <strain evidence="8 9">MA-22A</strain>
        <plasmid evidence="9">Plasmid pMaq22A_1p DNA</plasmid>
    </source>
</reference>
<keyword evidence="2" id="KW-1003">Cell membrane</keyword>